<keyword evidence="5 6" id="KW-0472">Membrane</keyword>
<evidence type="ECO:0000313" key="8">
    <source>
        <dbReference type="Proteomes" id="UP000017052"/>
    </source>
</evidence>
<evidence type="ECO:0000256" key="2">
    <source>
        <dbReference type="ARBA" id="ARBA00022475"/>
    </source>
</evidence>
<dbReference type="Pfam" id="PF02361">
    <property type="entry name" value="CbiQ"/>
    <property type="match status" value="1"/>
</dbReference>
<sequence>MDVRAVLWLVLCTMVASYLTPGLQAHAGLAVALVALACAFGRAALGLKLLLAYVLVTVWLQVDVRFGIIVPPPLALALVHRLIPIFVALGLLFALPAAKLTAGIRQLPIPAGAQLMLTVMLRFVPTVIAETAGIRDAMRVRGLLGSPLTVLRSPLRTVEYAVVPLIFRELKLADEISAAAVVRGIESPCVKHGYYVNRMRPADAAFMFVCLAFTAAAVAGPRLIAR</sequence>
<organism evidence="7 8">
    <name type="scientific">Propionibacterium acidifaciens F0233</name>
    <dbReference type="NCBI Taxonomy" id="553198"/>
    <lineage>
        <taxon>Bacteria</taxon>
        <taxon>Bacillati</taxon>
        <taxon>Actinomycetota</taxon>
        <taxon>Actinomycetes</taxon>
        <taxon>Propionibacteriales</taxon>
        <taxon>Propionibacteriaceae</taxon>
        <taxon>Propionibacterium</taxon>
    </lineage>
</organism>
<evidence type="ECO:0000256" key="4">
    <source>
        <dbReference type="ARBA" id="ARBA00022989"/>
    </source>
</evidence>
<dbReference type="PANTHER" id="PTHR34857">
    <property type="entry name" value="SLL0384 PROTEIN"/>
    <property type="match status" value="1"/>
</dbReference>
<keyword evidence="4 6" id="KW-1133">Transmembrane helix</keyword>
<dbReference type="InterPro" id="IPR003339">
    <property type="entry name" value="ABC/ECF_trnsptr_transmembrane"/>
</dbReference>
<dbReference type="CDD" id="cd16914">
    <property type="entry name" value="EcfT"/>
    <property type="match status" value="1"/>
</dbReference>
<dbReference type="GO" id="GO:0005886">
    <property type="term" value="C:plasma membrane"/>
    <property type="evidence" value="ECO:0007669"/>
    <property type="project" value="UniProtKB-ARBA"/>
</dbReference>
<dbReference type="InterPro" id="IPR051611">
    <property type="entry name" value="ECF_transporter_component"/>
</dbReference>
<dbReference type="PANTHER" id="PTHR34857:SF2">
    <property type="entry name" value="SLL0384 PROTEIN"/>
    <property type="match status" value="1"/>
</dbReference>
<feature type="transmembrane region" description="Helical" evidence="6">
    <location>
        <begin position="204"/>
        <end position="225"/>
    </location>
</feature>
<proteinExistence type="predicted"/>
<keyword evidence="3 6" id="KW-0812">Transmembrane</keyword>
<reference evidence="7" key="1">
    <citation type="submission" date="2013-08" db="EMBL/GenBank/DDBJ databases">
        <authorList>
            <person name="Durkin A.S."/>
            <person name="Haft D.R."/>
            <person name="McCorrison J."/>
            <person name="Torralba M."/>
            <person name="Gillis M."/>
            <person name="Haft D.H."/>
            <person name="Methe B."/>
            <person name="Sutton G."/>
            <person name="Nelson K.E."/>
        </authorList>
    </citation>
    <scope>NUCLEOTIDE SEQUENCE [LARGE SCALE GENOMIC DNA]</scope>
    <source>
        <strain evidence="7">F0233</strain>
    </source>
</reference>
<dbReference type="EMBL" id="ACVN02000330">
    <property type="protein sequence ID" value="ERK49163.1"/>
    <property type="molecule type" value="Genomic_DNA"/>
</dbReference>
<feature type="transmembrane region" description="Helical" evidence="6">
    <location>
        <begin position="50"/>
        <end position="68"/>
    </location>
</feature>
<keyword evidence="2" id="KW-1003">Cell membrane</keyword>
<evidence type="ECO:0000313" key="7">
    <source>
        <dbReference type="EMBL" id="ERK49163.1"/>
    </source>
</evidence>
<evidence type="ECO:0000256" key="3">
    <source>
        <dbReference type="ARBA" id="ARBA00022692"/>
    </source>
</evidence>
<evidence type="ECO:0000256" key="6">
    <source>
        <dbReference type="SAM" id="Phobius"/>
    </source>
</evidence>
<keyword evidence="8" id="KW-1185">Reference proteome</keyword>
<protein>
    <submittedName>
        <fullName evidence="7">Cobalt transport protein</fullName>
    </submittedName>
</protein>
<comment type="caution">
    <text evidence="7">The sequence shown here is derived from an EMBL/GenBank/DDBJ whole genome shotgun (WGS) entry which is preliminary data.</text>
</comment>
<accession>U2R6A3</accession>
<name>U2R6A3_9ACTN</name>
<dbReference type="AlphaFoldDB" id="U2R6A3"/>
<evidence type="ECO:0000256" key="5">
    <source>
        <dbReference type="ARBA" id="ARBA00023136"/>
    </source>
</evidence>
<feature type="transmembrane region" description="Helical" evidence="6">
    <location>
        <begin position="74"/>
        <end position="95"/>
    </location>
</feature>
<dbReference type="Proteomes" id="UP000017052">
    <property type="component" value="Unassembled WGS sequence"/>
</dbReference>
<evidence type="ECO:0000256" key="1">
    <source>
        <dbReference type="ARBA" id="ARBA00004141"/>
    </source>
</evidence>
<gene>
    <name evidence="7" type="ORF">HMPREF0682_1288</name>
</gene>
<comment type="subcellular location">
    <subcellularLocation>
        <location evidence="1">Membrane</location>
        <topology evidence="1">Multi-pass membrane protein</topology>
    </subcellularLocation>
</comment>